<protein>
    <submittedName>
        <fullName evidence="2">Uncharacterized protein</fullName>
    </submittedName>
</protein>
<dbReference type="PROSITE" id="PS51257">
    <property type="entry name" value="PROKAR_LIPOPROTEIN"/>
    <property type="match status" value="1"/>
</dbReference>
<organism evidence="2 3">
    <name type="scientific">Paraphoma chrysanthemicola</name>
    <dbReference type="NCBI Taxonomy" id="798071"/>
    <lineage>
        <taxon>Eukaryota</taxon>
        <taxon>Fungi</taxon>
        <taxon>Dikarya</taxon>
        <taxon>Ascomycota</taxon>
        <taxon>Pezizomycotina</taxon>
        <taxon>Dothideomycetes</taxon>
        <taxon>Pleosporomycetidae</taxon>
        <taxon>Pleosporales</taxon>
        <taxon>Pleosporineae</taxon>
        <taxon>Phaeosphaeriaceae</taxon>
        <taxon>Paraphoma</taxon>
    </lineage>
</organism>
<dbReference type="Proteomes" id="UP000813461">
    <property type="component" value="Unassembled WGS sequence"/>
</dbReference>
<dbReference type="GO" id="GO:0005619">
    <property type="term" value="C:ascospore wall"/>
    <property type="evidence" value="ECO:0007669"/>
    <property type="project" value="TreeGrafter"/>
</dbReference>
<reference evidence="2" key="1">
    <citation type="journal article" date="2021" name="Nat. Commun.">
        <title>Genetic determinants of endophytism in the Arabidopsis root mycobiome.</title>
        <authorList>
            <person name="Mesny F."/>
            <person name="Miyauchi S."/>
            <person name="Thiergart T."/>
            <person name="Pickel B."/>
            <person name="Atanasova L."/>
            <person name="Karlsson M."/>
            <person name="Huettel B."/>
            <person name="Barry K.W."/>
            <person name="Haridas S."/>
            <person name="Chen C."/>
            <person name="Bauer D."/>
            <person name="Andreopoulos W."/>
            <person name="Pangilinan J."/>
            <person name="LaButti K."/>
            <person name="Riley R."/>
            <person name="Lipzen A."/>
            <person name="Clum A."/>
            <person name="Drula E."/>
            <person name="Henrissat B."/>
            <person name="Kohler A."/>
            <person name="Grigoriev I.V."/>
            <person name="Martin F.M."/>
            <person name="Hacquard S."/>
        </authorList>
    </citation>
    <scope>NUCLEOTIDE SEQUENCE</scope>
    <source>
        <strain evidence="2">MPI-SDFR-AT-0120</strain>
    </source>
</reference>
<dbReference type="GO" id="GO:0005811">
    <property type="term" value="C:lipid droplet"/>
    <property type="evidence" value="ECO:0007669"/>
    <property type="project" value="TreeGrafter"/>
</dbReference>
<feature type="transmembrane region" description="Helical" evidence="1">
    <location>
        <begin position="236"/>
        <end position="263"/>
    </location>
</feature>
<feature type="transmembrane region" description="Helical" evidence="1">
    <location>
        <begin position="92"/>
        <end position="112"/>
    </location>
</feature>
<keyword evidence="1" id="KW-0472">Membrane</keyword>
<dbReference type="OrthoDB" id="2107885at2759"/>
<comment type="caution">
    <text evidence="2">The sequence shown here is derived from an EMBL/GenBank/DDBJ whole genome shotgun (WGS) entry which is preliminary data.</text>
</comment>
<dbReference type="InterPro" id="IPR052786">
    <property type="entry name" value="Spore_wall_assembly"/>
</dbReference>
<sequence>MTQHRPLPAAPQNAIRNIPRVVIQPTWATIVACSYLVKGIIFFVAHPFLYPLLKARLLPAFLLSAFIIVNLFFWTYLPQVAFLALFQRHGSAWVNGTFLVLGEGAAAVAILFESFLADETQVDIFDAILVYKGYEDLVRQHRPITEDTLNDPVRRLGKPTTASVYAPFSFRQIAEFIILLPINFVPYFGVPLFLLLTGFRAGPLQHWRYFKLLGFDRKQRNAAISERRWEYTYGTVYLFLQLAPPFSMFFLLTAAASSALWAVDLEKARRVSQETAVSRSDPYLDNPDATV</sequence>
<feature type="transmembrane region" description="Helical" evidence="1">
    <location>
        <begin position="176"/>
        <end position="199"/>
    </location>
</feature>
<dbReference type="PANTHER" id="PTHR34292:SF1">
    <property type="entry name" value="OUTER SPORE WALL PROTEIN RRT8"/>
    <property type="match status" value="1"/>
</dbReference>
<evidence type="ECO:0000313" key="3">
    <source>
        <dbReference type="Proteomes" id="UP000813461"/>
    </source>
</evidence>
<dbReference type="AlphaFoldDB" id="A0A8K0W1J7"/>
<dbReference type="PANTHER" id="PTHR34292">
    <property type="entry name" value="OUTER SPORE WALL PROTEIN LDS1"/>
    <property type="match status" value="1"/>
</dbReference>
<feature type="transmembrane region" description="Helical" evidence="1">
    <location>
        <begin position="26"/>
        <end position="45"/>
    </location>
</feature>
<accession>A0A8K0W1J7</accession>
<evidence type="ECO:0000313" key="2">
    <source>
        <dbReference type="EMBL" id="KAH7091025.1"/>
    </source>
</evidence>
<proteinExistence type="predicted"/>
<name>A0A8K0W1J7_9PLEO</name>
<dbReference type="EMBL" id="JAGMVJ010000004">
    <property type="protein sequence ID" value="KAH7091025.1"/>
    <property type="molecule type" value="Genomic_DNA"/>
</dbReference>
<dbReference type="GO" id="GO:0005628">
    <property type="term" value="C:prospore membrane"/>
    <property type="evidence" value="ECO:0007669"/>
    <property type="project" value="TreeGrafter"/>
</dbReference>
<keyword evidence="3" id="KW-1185">Reference proteome</keyword>
<gene>
    <name evidence="2" type="ORF">FB567DRAFT_262564</name>
</gene>
<feature type="transmembrane region" description="Helical" evidence="1">
    <location>
        <begin position="57"/>
        <end position="77"/>
    </location>
</feature>
<evidence type="ECO:0000256" key="1">
    <source>
        <dbReference type="SAM" id="Phobius"/>
    </source>
</evidence>
<keyword evidence="1" id="KW-0812">Transmembrane</keyword>
<keyword evidence="1" id="KW-1133">Transmembrane helix</keyword>